<proteinExistence type="predicted"/>
<evidence type="ECO:0000259" key="4">
    <source>
        <dbReference type="PROSITE" id="PS51063"/>
    </source>
</evidence>
<dbReference type="GO" id="GO:0003700">
    <property type="term" value="F:DNA-binding transcription factor activity"/>
    <property type="evidence" value="ECO:0007669"/>
    <property type="project" value="TreeGrafter"/>
</dbReference>
<dbReference type="InterPro" id="IPR036388">
    <property type="entry name" value="WH-like_DNA-bd_sf"/>
</dbReference>
<dbReference type="InterPro" id="IPR018490">
    <property type="entry name" value="cNMP-bd_dom_sf"/>
</dbReference>
<dbReference type="GO" id="GO:0003677">
    <property type="term" value="F:DNA binding"/>
    <property type="evidence" value="ECO:0007669"/>
    <property type="project" value="UniProtKB-KW"/>
</dbReference>
<comment type="caution">
    <text evidence="5">The sequence shown here is derived from an EMBL/GenBank/DDBJ whole genome shotgun (WGS) entry which is preliminary data.</text>
</comment>
<dbReference type="STRING" id="1618490.US90_C0006G0047"/>
<dbReference type="Gene3D" id="1.10.10.10">
    <property type="entry name" value="Winged helix-like DNA-binding domain superfamily/Winged helix DNA-binding domain"/>
    <property type="match status" value="1"/>
</dbReference>
<dbReference type="Pfam" id="PF00027">
    <property type="entry name" value="cNMP_binding"/>
    <property type="match status" value="1"/>
</dbReference>
<protein>
    <submittedName>
        <fullName evidence="5">Cyclic nucleotide-binding domain protein</fullName>
    </submittedName>
</protein>
<dbReference type="InterPro" id="IPR012318">
    <property type="entry name" value="HTH_CRP"/>
</dbReference>
<dbReference type="PROSITE" id="PS51063">
    <property type="entry name" value="HTH_CRP_2"/>
    <property type="match status" value="1"/>
</dbReference>
<keyword evidence="3" id="KW-0804">Transcription</keyword>
<organism evidence="5 6">
    <name type="scientific">Candidatus Shapirobacteria bacterium GW2011_GWE2_38_30</name>
    <dbReference type="NCBI Taxonomy" id="1618490"/>
    <lineage>
        <taxon>Bacteria</taxon>
        <taxon>Candidatus Shapironibacteriota</taxon>
    </lineage>
</organism>
<dbReference type="GO" id="GO:0005829">
    <property type="term" value="C:cytosol"/>
    <property type="evidence" value="ECO:0007669"/>
    <property type="project" value="TreeGrafter"/>
</dbReference>
<dbReference type="Pfam" id="PF13545">
    <property type="entry name" value="HTH_Crp_2"/>
    <property type="match status" value="1"/>
</dbReference>
<feature type="domain" description="HTH crp-type" evidence="4">
    <location>
        <begin position="134"/>
        <end position="207"/>
    </location>
</feature>
<name>A0A0G0M9X2_9BACT</name>
<dbReference type="Gene3D" id="2.60.120.10">
    <property type="entry name" value="Jelly Rolls"/>
    <property type="match status" value="1"/>
</dbReference>
<dbReference type="AlphaFoldDB" id="A0A0G0M9X2"/>
<dbReference type="Proteomes" id="UP000034406">
    <property type="component" value="Unassembled WGS sequence"/>
</dbReference>
<evidence type="ECO:0000313" key="5">
    <source>
        <dbReference type="EMBL" id="KKQ70494.1"/>
    </source>
</evidence>
<dbReference type="InterPro" id="IPR014710">
    <property type="entry name" value="RmlC-like_jellyroll"/>
</dbReference>
<dbReference type="EMBL" id="LBUT01000006">
    <property type="protein sequence ID" value="KKQ70494.1"/>
    <property type="molecule type" value="Genomic_DNA"/>
</dbReference>
<accession>A0A0G0M9X2</accession>
<dbReference type="SUPFAM" id="SSF51206">
    <property type="entry name" value="cAMP-binding domain-like"/>
    <property type="match status" value="1"/>
</dbReference>
<dbReference type="InterPro" id="IPR050397">
    <property type="entry name" value="Env_Response_Regulators"/>
</dbReference>
<evidence type="ECO:0000256" key="3">
    <source>
        <dbReference type="ARBA" id="ARBA00023163"/>
    </source>
</evidence>
<dbReference type="SUPFAM" id="SSF46785">
    <property type="entry name" value="Winged helix' DNA-binding domain"/>
    <property type="match status" value="1"/>
</dbReference>
<evidence type="ECO:0000256" key="1">
    <source>
        <dbReference type="ARBA" id="ARBA00023015"/>
    </source>
</evidence>
<gene>
    <name evidence="5" type="ORF">US90_C0006G0047</name>
</gene>
<keyword evidence="2" id="KW-0238">DNA-binding</keyword>
<dbReference type="SMART" id="SM00419">
    <property type="entry name" value="HTH_CRP"/>
    <property type="match status" value="1"/>
</dbReference>
<dbReference type="InterPro" id="IPR036390">
    <property type="entry name" value="WH_DNA-bd_sf"/>
</dbReference>
<evidence type="ECO:0000313" key="6">
    <source>
        <dbReference type="Proteomes" id="UP000034406"/>
    </source>
</evidence>
<evidence type="ECO:0000256" key="2">
    <source>
        <dbReference type="ARBA" id="ARBA00023125"/>
    </source>
</evidence>
<reference evidence="5 6" key="1">
    <citation type="journal article" date="2015" name="Nature">
        <title>rRNA introns, odd ribosomes, and small enigmatic genomes across a large radiation of phyla.</title>
        <authorList>
            <person name="Brown C.T."/>
            <person name="Hug L.A."/>
            <person name="Thomas B.C."/>
            <person name="Sharon I."/>
            <person name="Castelle C.J."/>
            <person name="Singh A."/>
            <person name="Wilkins M.J."/>
            <person name="Williams K.H."/>
            <person name="Banfield J.F."/>
        </authorList>
    </citation>
    <scope>NUCLEOTIDE SEQUENCE [LARGE SCALE GENOMIC DNA]</scope>
</reference>
<dbReference type="CDD" id="cd00038">
    <property type="entry name" value="CAP_ED"/>
    <property type="match status" value="1"/>
</dbReference>
<dbReference type="InterPro" id="IPR000595">
    <property type="entry name" value="cNMP-bd_dom"/>
</dbReference>
<dbReference type="PANTHER" id="PTHR24567">
    <property type="entry name" value="CRP FAMILY TRANSCRIPTIONAL REGULATORY PROTEIN"/>
    <property type="match status" value="1"/>
</dbReference>
<dbReference type="PANTHER" id="PTHR24567:SF74">
    <property type="entry name" value="HTH-TYPE TRANSCRIPTIONAL REGULATOR ARCR"/>
    <property type="match status" value="1"/>
</dbReference>
<sequence length="215" mass="24640">MNQQIKNKLDIFFGQYQPIKYKKKQLINEPGAKTEKVTYIKSGYVRLYTTSKDGEEFTLNTFDSVFYLSLINVLSSTKNNYFMEAITPVELYEAPKEELIEFFNKEPGLMFELLVDVLDNFRNNLVNSQYLVQGTAYSKVASVLMSLANDYGTKKEKKVTLNFATTHRVLASLTGIARETTSLQILKLKDKGIIQTKGSHFVINDIEKLKKETVF</sequence>
<keyword evidence="1" id="KW-0805">Transcription regulation</keyword>